<dbReference type="PROSITE" id="PS51061">
    <property type="entry name" value="R3H"/>
    <property type="match status" value="1"/>
</dbReference>
<sequence>MQSADNSKPECQTYASGLDNDKASTEPAILDFNSDTLEEPKSHGELDSFILELLAKPTERLFLLKLEHHLQKFIRNHGLYRLDLPPMNSYQRLMVHKVAPYFSLSHFFDSSRQSLFLCKTPYTNLPSKSFSELVKPPGEPEGASNNSSPTPFKIMKREPSSGHQQSLQQQSSPKRVLTLEERKLAYEQARARIFNDEKTTS</sequence>
<dbReference type="InterPro" id="IPR036867">
    <property type="entry name" value="R3H_dom_sf"/>
</dbReference>
<dbReference type="PANTHER" id="PTHR15672:SF8">
    <property type="entry name" value="PROTEIN ENCORE"/>
    <property type="match status" value="1"/>
</dbReference>
<evidence type="ECO:0000313" key="6">
    <source>
        <dbReference type="Proteomes" id="UP000242146"/>
    </source>
</evidence>
<dbReference type="STRING" id="101127.A0A1X2G311"/>
<evidence type="ECO:0000313" key="5">
    <source>
        <dbReference type="EMBL" id="ORX43339.1"/>
    </source>
</evidence>
<evidence type="ECO:0000256" key="1">
    <source>
        <dbReference type="ARBA" id="ARBA00022553"/>
    </source>
</evidence>
<evidence type="ECO:0000259" key="4">
    <source>
        <dbReference type="PROSITE" id="PS51673"/>
    </source>
</evidence>
<dbReference type="InterPro" id="IPR001374">
    <property type="entry name" value="R3H_dom"/>
</dbReference>
<dbReference type="GO" id="GO:0003676">
    <property type="term" value="F:nucleic acid binding"/>
    <property type="evidence" value="ECO:0007669"/>
    <property type="project" value="UniProtKB-UniRule"/>
</dbReference>
<dbReference type="EMBL" id="MCGT01000056">
    <property type="protein sequence ID" value="ORX43339.1"/>
    <property type="molecule type" value="Genomic_DNA"/>
</dbReference>
<evidence type="ECO:0000259" key="3">
    <source>
        <dbReference type="PROSITE" id="PS51061"/>
    </source>
</evidence>
<feature type="compositionally biased region" description="Polar residues" evidence="2">
    <location>
        <begin position="1"/>
        <end position="15"/>
    </location>
</feature>
<dbReference type="PROSITE" id="PS51673">
    <property type="entry name" value="SUZ"/>
    <property type="match status" value="1"/>
</dbReference>
<feature type="compositionally biased region" description="Low complexity" evidence="2">
    <location>
        <begin position="161"/>
        <end position="172"/>
    </location>
</feature>
<dbReference type="AlphaFoldDB" id="A0A1X2G311"/>
<dbReference type="InterPro" id="IPR024771">
    <property type="entry name" value="SUZ"/>
</dbReference>
<reference evidence="5 6" key="1">
    <citation type="submission" date="2016-07" db="EMBL/GenBank/DDBJ databases">
        <title>Pervasive Adenine N6-methylation of Active Genes in Fungi.</title>
        <authorList>
            <consortium name="DOE Joint Genome Institute"/>
            <person name="Mondo S.J."/>
            <person name="Dannebaum R.O."/>
            <person name="Kuo R.C."/>
            <person name="Labutti K."/>
            <person name="Haridas S."/>
            <person name="Kuo A."/>
            <person name="Salamov A."/>
            <person name="Ahrendt S.R."/>
            <person name="Lipzen A."/>
            <person name="Sullivan W."/>
            <person name="Andreopoulos W.B."/>
            <person name="Clum A."/>
            <person name="Lindquist E."/>
            <person name="Daum C."/>
            <person name="Ramamoorthy G.K."/>
            <person name="Gryganskyi A."/>
            <person name="Culley D."/>
            <person name="Magnuson J.K."/>
            <person name="James T.Y."/>
            <person name="O'Malley M.A."/>
            <person name="Stajich J.E."/>
            <person name="Spatafora J.W."/>
            <person name="Visel A."/>
            <person name="Grigoriev I.V."/>
        </authorList>
    </citation>
    <scope>NUCLEOTIDE SEQUENCE [LARGE SCALE GENOMIC DNA]</scope>
    <source>
        <strain evidence="5 6">NRRL 3301</strain>
    </source>
</reference>
<feature type="domain" description="SUZ" evidence="4">
    <location>
        <begin position="124"/>
        <end position="198"/>
    </location>
</feature>
<dbReference type="SMART" id="SM00393">
    <property type="entry name" value="R3H"/>
    <property type="match status" value="1"/>
</dbReference>
<proteinExistence type="predicted"/>
<dbReference type="Pfam" id="PF12752">
    <property type="entry name" value="SUZ"/>
    <property type="match status" value="1"/>
</dbReference>
<keyword evidence="1" id="KW-0597">Phosphoprotein</keyword>
<keyword evidence="6" id="KW-1185">Reference proteome</keyword>
<name>A0A1X2G311_9FUNG</name>
<feature type="region of interest" description="Disordered" evidence="2">
    <location>
        <begin position="1"/>
        <end position="25"/>
    </location>
</feature>
<protein>
    <recommendedName>
        <fullName evidence="7">R3H domain-containing protein</fullName>
    </recommendedName>
</protein>
<dbReference type="OrthoDB" id="278430at2759"/>
<dbReference type="CDD" id="cd02642">
    <property type="entry name" value="R3H_encore_like"/>
    <property type="match status" value="1"/>
</dbReference>
<accession>A0A1X2G311</accession>
<dbReference type="SUPFAM" id="SSF82708">
    <property type="entry name" value="R3H domain"/>
    <property type="match status" value="1"/>
</dbReference>
<organism evidence="5 6">
    <name type="scientific">Hesseltinella vesiculosa</name>
    <dbReference type="NCBI Taxonomy" id="101127"/>
    <lineage>
        <taxon>Eukaryota</taxon>
        <taxon>Fungi</taxon>
        <taxon>Fungi incertae sedis</taxon>
        <taxon>Mucoromycota</taxon>
        <taxon>Mucoromycotina</taxon>
        <taxon>Mucoromycetes</taxon>
        <taxon>Mucorales</taxon>
        <taxon>Cunninghamellaceae</taxon>
        <taxon>Hesseltinella</taxon>
    </lineage>
</organism>
<dbReference type="Pfam" id="PF01424">
    <property type="entry name" value="R3H"/>
    <property type="match status" value="1"/>
</dbReference>
<dbReference type="InterPro" id="IPR051937">
    <property type="entry name" value="R3H_domain_containing"/>
</dbReference>
<evidence type="ECO:0008006" key="7">
    <source>
        <dbReference type="Google" id="ProtNLM"/>
    </source>
</evidence>
<feature type="domain" description="R3H" evidence="3">
    <location>
        <begin position="60"/>
        <end position="123"/>
    </location>
</feature>
<evidence type="ECO:0000256" key="2">
    <source>
        <dbReference type="SAM" id="MobiDB-lite"/>
    </source>
</evidence>
<gene>
    <name evidence="5" type="ORF">DM01DRAFT_1201502</name>
</gene>
<dbReference type="PANTHER" id="PTHR15672">
    <property type="entry name" value="CAMP-REGULATED PHOSPHOPROTEIN 21 RELATED R3H DOMAIN CONTAINING PROTEIN"/>
    <property type="match status" value="1"/>
</dbReference>
<dbReference type="Proteomes" id="UP000242146">
    <property type="component" value="Unassembled WGS sequence"/>
</dbReference>
<feature type="region of interest" description="Disordered" evidence="2">
    <location>
        <begin position="131"/>
        <end position="178"/>
    </location>
</feature>
<dbReference type="Gene3D" id="3.30.1370.50">
    <property type="entry name" value="R3H-like domain"/>
    <property type="match status" value="1"/>
</dbReference>
<comment type="caution">
    <text evidence="5">The sequence shown here is derived from an EMBL/GenBank/DDBJ whole genome shotgun (WGS) entry which is preliminary data.</text>
</comment>